<proteinExistence type="inferred from homology"/>
<comment type="similarity">
    <text evidence="1">Belongs to the HipA Ser/Thr kinase family.</text>
</comment>
<evidence type="ECO:0000256" key="1">
    <source>
        <dbReference type="ARBA" id="ARBA00010164"/>
    </source>
</evidence>
<keyword evidence="3 5" id="KW-0418">Kinase</keyword>
<dbReference type="AlphaFoldDB" id="A0A1I4F7D2"/>
<dbReference type="InterPro" id="IPR052028">
    <property type="entry name" value="HipA_Ser/Thr_kinase"/>
</dbReference>
<name>A0A1I4F7D2_9GAMM</name>
<keyword evidence="6" id="KW-1185">Reference proteome</keyword>
<gene>
    <name evidence="5" type="ORF">SAMN05192579_11615</name>
</gene>
<dbReference type="Proteomes" id="UP000198725">
    <property type="component" value="Unassembled WGS sequence"/>
</dbReference>
<feature type="domain" description="HipA-like C-terminal" evidence="4">
    <location>
        <begin position="217"/>
        <end position="407"/>
    </location>
</feature>
<dbReference type="EMBL" id="FOSR01000016">
    <property type="protein sequence ID" value="SFL13814.1"/>
    <property type="molecule type" value="Genomic_DNA"/>
</dbReference>
<keyword evidence="5" id="KW-0723">Serine/threonine-protein kinase</keyword>
<evidence type="ECO:0000256" key="3">
    <source>
        <dbReference type="ARBA" id="ARBA00022777"/>
    </source>
</evidence>
<evidence type="ECO:0000256" key="2">
    <source>
        <dbReference type="ARBA" id="ARBA00022679"/>
    </source>
</evidence>
<evidence type="ECO:0000313" key="5">
    <source>
        <dbReference type="EMBL" id="SFL13814.1"/>
    </source>
</evidence>
<keyword evidence="2" id="KW-0808">Transferase</keyword>
<protein>
    <submittedName>
        <fullName evidence="5">Serine/threonine protein kinase HipA, toxin component of the HipAB toxin-antitoxin module</fullName>
    </submittedName>
</protein>
<sequence>MADELTPTERLLDALRLRGVASARELSETLGLSQPSISRALATAGSRVTPIGQARRRRYASVRDVRGLGSHWPLYRIDTHGQPHAFGQLTALHGDRCLVTTTTPTDWLQGEFADGLFPGLPWFLDDQRPQGFLGRQFAQHWARELGLPADILRWNEDAVLAALLLHGDDGPGNFVLGEAALDIALRATPTAIPVATREQRYAKWAQAALAGERMAPSAAGEQPKFTACVTDADGNLRHVIVKFSEPLDTSPTARRWADLLIGEHLAAELLTEHGHACAHTELVWSQGRACLESTRFDRIGEHGRRGFVTLAAWSDAHDGERDDWAATAARMARDGWLHADALEQVRLRWWFGRLIGNTDMHFGNLGVYLDEALPLQLAPSYDMLPMLYRPASNGAVVPRSFEPPPPLPATLSSWRQAAAWAENYWQRVAHHQAISDDFRRIAEANQMTLSRLRRRFDMDDDTP</sequence>
<reference evidence="6" key="1">
    <citation type="submission" date="2016-10" db="EMBL/GenBank/DDBJ databases">
        <authorList>
            <person name="Varghese N."/>
            <person name="Submissions S."/>
        </authorList>
    </citation>
    <scope>NUCLEOTIDE SEQUENCE [LARGE SCALE GENOMIC DNA]</scope>
    <source>
        <strain evidence="6">MO64</strain>
    </source>
</reference>
<dbReference type="RefSeq" id="WP_092704934.1">
    <property type="nucleotide sequence ID" value="NZ_FOSR01000016.1"/>
</dbReference>
<evidence type="ECO:0000259" key="4">
    <source>
        <dbReference type="Pfam" id="PF07804"/>
    </source>
</evidence>
<dbReference type="NCBIfam" id="NF007297">
    <property type="entry name" value="PRK09775.1"/>
    <property type="match status" value="1"/>
</dbReference>
<evidence type="ECO:0000313" key="6">
    <source>
        <dbReference type="Proteomes" id="UP000198725"/>
    </source>
</evidence>
<dbReference type="GO" id="GO:0005829">
    <property type="term" value="C:cytosol"/>
    <property type="evidence" value="ECO:0007669"/>
    <property type="project" value="TreeGrafter"/>
</dbReference>
<dbReference type="Pfam" id="PF07804">
    <property type="entry name" value="HipA_C"/>
    <property type="match status" value="1"/>
</dbReference>
<organism evidence="5 6">
    <name type="scientific">Rhodanobacter glycinis</name>
    <dbReference type="NCBI Taxonomy" id="582702"/>
    <lineage>
        <taxon>Bacteria</taxon>
        <taxon>Pseudomonadati</taxon>
        <taxon>Pseudomonadota</taxon>
        <taxon>Gammaproteobacteria</taxon>
        <taxon>Lysobacterales</taxon>
        <taxon>Rhodanobacteraceae</taxon>
        <taxon>Rhodanobacter</taxon>
    </lineage>
</organism>
<dbReference type="GO" id="GO:0004674">
    <property type="term" value="F:protein serine/threonine kinase activity"/>
    <property type="evidence" value="ECO:0007669"/>
    <property type="project" value="UniProtKB-KW"/>
</dbReference>
<dbReference type="PANTHER" id="PTHR37419:SF8">
    <property type="entry name" value="TOXIN YJJJ"/>
    <property type="match status" value="1"/>
</dbReference>
<accession>A0A1I4F7D2</accession>
<dbReference type="InterPro" id="IPR012893">
    <property type="entry name" value="HipA-like_C"/>
</dbReference>
<dbReference type="PANTHER" id="PTHR37419">
    <property type="entry name" value="SERINE/THREONINE-PROTEIN KINASE TOXIN HIPA"/>
    <property type="match status" value="1"/>
</dbReference>